<dbReference type="Pfam" id="PF01243">
    <property type="entry name" value="PNPOx_N"/>
    <property type="match status" value="1"/>
</dbReference>
<dbReference type="PANTHER" id="PTHR39336">
    <property type="entry name" value="PYRIDOXAMINE PHOSPHATE OXIDASE FAMILY PROTEIN (AFU_ORTHOLOGUE AFUA_6G11440)"/>
    <property type="match status" value="1"/>
</dbReference>
<dbReference type="OrthoDB" id="539398at2759"/>
<proteinExistence type="predicted"/>
<evidence type="ECO:0000313" key="3">
    <source>
        <dbReference type="Proteomes" id="UP000807469"/>
    </source>
</evidence>
<dbReference type="InterPro" id="IPR012349">
    <property type="entry name" value="Split_barrel_FMN-bd"/>
</dbReference>
<dbReference type="AlphaFoldDB" id="A0A9P5Z2Q6"/>
<evidence type="ECO:0000313" key="2">
    <source>
        <dbReference type="EMBL" id="KAF9479205.1"/>
    </source>
</evidence>
<feature type="domain" description="Pyridoxamine 5'-phosphate oxidase N-terminal" evidence="1">
    <location>
        <begin position="15"/>
        <end position="132"/>
    </location>
</feature>
<dbReference type="InterPro" id="IPR011576">
    <property type="entry name" value="Pyridox_Oxase_N"/>
</dbReference>
<accession>A0A9P5Z2Q6</accession>
<name>A0A9P5Z2Q6_9AGAR</name>
<evidence type="ECO:0000259" key="1">
    <source>
        <dbReference type="Pfam" id="PF01243"/>
    </source>
</evidence>
<dbReference type="Gene3D" id="2.30.110.10">
    <property type="entry name" value="Electron Transport, Fmn-binding Protein, Chain A"/>
    <property type="match status" value="1"/>
</dbReference>
<gene>
    <name evidence="2" type="ORF">BDN70DRAFT_703892</name>
</gene>
<protein>
    <recommendedName>
        <fullName evidence="1">Pyridoxamine 5'-phosphate oxidase N-terminal domain-containing protein</fullName>
    </recommendedName>
</protein>
<sequence>MGQFYTEIPAFLIPWIQQQKMFWVSTAPLSESGHVNVSPKGFDNTFHIVNENQVWYEDMSGSGVESISHLRENGRITVLFCAFEGPPRIVRLFGTGTVHEFDTPEYNAYIPLNKRQPGSRSVIVIDVHKVGSSCGFSIPFYSFKSNRMRLHSMAAHKEMEDVKAESCTTMDSEPPRPKTGLKSYWANHNIESIDGLPGLQSAFESMTTFDQEISSRDWGKDDERPFTEIETKQQRPAATLVDRKVVIGFLLGVVVSGLWTNVVKGVALKSSFL</sequence>
<keyword evidence="3" id="KW-1185">Reference proteome</keyword>
<reference evidence="2" key="1">
    <citation type="submission" date="2020-11" db="EMBL/GenBank/DDBJ databases">
        <authorList>
            <consortium name="DOE Joint Genome Institute"/>
            <person name="Ahrendt S."/>
            <person name="Riley R."/>
            <person name="Andreopoulos W."/>
            <person name="Labutti K."/>
            <person name="Pangilinan J."/>
            <person name="Ruiz-Duenas F.J."/>
            <person name="Barrasa J.M."/>
            <person name="Sanchez-Garcia M."/>
            <person name="Camarero S."/>
            <person name="Miyauchi S."/>
            <person name="Serrano A."/>
            <person name="Linde D."/>
            <person name="Babiker R."/>
            <person name="Drula E."/>
            <person name="Ayuso-Fernandez I."/>
            <person name="Pacheco R."/>
            <person name="Padilla G."/>
            <person name="Ferreira P."/>
            <person name="Barriuso J."/>
            <person name="Kellner H."/>
            <person name="Castanera R."/>
            <person name="Alfaro M."/>
            <person name="Ramirez L."/>
            <person name="Pisabarro A.G."/>
            <person name="Kuo A."/>
            <person name="Tritt A."/>
            <person name="Lipzen A."/>
            <person name="He G."/>
            <person name="Yan M."/>
            <person name="Ng V."/>
            <person name="Cullen D."/>
            <person name="Martin F."/>
            <person name="Rosso M.-N."/>
            <person name="Henrissat B."/>
            <person name="Hibbett D."/>
            <person name="Martinez A.T."/>
            <person name="Grigoriev I.V."/>
        </authorList>
    </citation>
    <scope>NUCLEOTIDE SEQUENCE</scope>
    <source>
        <strain evidence="2">CIRM-BRFM 674</strain>
    </source>
</reference>
<dbReference type="EMBL" id="MU155218">
    <property type="protein sequence ID" value="KAF9479205.1"/>
    <property type="molecule type" value="Genomic_DNA"/>
</dbReference>
<organism evidence="2 3">
    <name type="scientific">Pholiota conissans</name>
    <dbReference type="NCBI Taxonomy" id="109636"/>
    <lineage>
        <taxon>Eukaryota</taxon>
        <taxon>Fungi</taxon>
        <taxon>Dikarya</taxon>
        <taxon>Basidiomycota</taxon>
        <taxon>Agaricomycotina</taxon>
        <taxon>Agaricomycetes</taxon>
        <taxon>Agaricomycetidae</taxon>
        <taxon>Agaricales</taxon>
        <taxon>Agaricineae</taxon>
        <taxon>Strophariaceae</taxon>
        <taxon>Pholiota</taxon>
    </lineage>
</organism>
<dbReference type="Proteomes" id="UP000807469">
    <property type="component" value="Unassembled WGS sequence"/>
</dbReference>
<comment type="caution">
    <text evidence="2">The sequence shown here is derived from an EMBL/GenBank/DDBJ whole genome shotgun (WGS) entry which is preliminary data.</text>
</comment>
<dbReference type="PANTHER" id="PTHR39336:SF3">
    <property type="entry name" value="PYRIDOXAMINE PHOSPHATE OXIDASE"/>
    <property type="match status" value="1"/>
</dbReference>
<dbReference type="SUPFAM" id="SSF50475">
    <property type="entry name" value="FMN-binding split barrel"/>
    <property type="match status" value="1"/>
</dbReference>